<evidence type="ECO:0000313" key="3">
    <source>
        <dbReference type="Proteomes" id="UP000229897"/>
    </source>
</evidence>
<feature type="signal peptide" evidence="1">
    <location>
        <begin position="1"/>
        <end position="23"/>
    </location>
</feature>
<dbReference type="KEGG" id="mass:CR152_19355"/>
<dbReference type="RefSeq" id="WP_099877336.1">
    <property type="nucleotide sequence ID" value="NZ_CP024608.1"/>
</dbReference>
<reference evidence="2" key="1">
    <citation type="submission" date="2017-10" db="EMBL/GenBank/DDBJ databases">
        <title>Massilia psychrophilum sp. nov., a novel purple-pigmented bacterium isolated from Tianshan glacier, Xinjiang Municipality, China.</title>
        <authorList>
            <person name="Wang H."/>
        </authorList>
    </citation>
    <scope>NUCLEOTIDE SEQUENCE [LARGE SCALE GENOMIC DNA]</scope>
    <source>
        <strain evidence="2">B2</strain>
    </source>
</reference>
<gene>
    <name evidence="2" type="ORF">CR152_19355</name>
</gene>
<evidence type="ECO:0000256" key="1">
    <source>
        <dbReference type="SAM" id="SignalP"/>
    </source>
</evidence>
<feature type="chain" id="PRO_5013689326" evidence="1">
    <location>
        <begin position="24"/>
        <end position="155"/>
    </location>
</feature>
<proteinExistence type="predicted"/>
<dbReference type="EMBL" id="CP024608">
    <property type="protein sequence ID" value="ATQ76442.1"/>
    <property type="molecule type" value="Genomic_DNA"/>
</dbReference>
<accession>A0A2D2DNA1</accession>
<protein>
    <submittedName>
        <fullName evidence="2">Uncharacterized protein</fullName>
    </submittedName>
</protein>
<name>A0A2D2DNA1_9BURK</name>
<dbReference type="OrthoDB" id="9854019at2"/>
<evidence type="ECO:0000313" key="2">
    <source>
        <dbReference type="EMBL" id="ATQ76442.1"/>
    </source>
</evidence>
<sequence>MNHALIRSLLAVALTTVFASAQAQVPEATPQELADLESAAPNLVAAIECKRKLVYTDAVKAFVKDPNSFENIILPAPVSIFGLRTVVIGVTEDDGNGGGGYVAKFSNVSLKEVAKAARVKGPDYKRNVKGGGMIEVGSEDKETVYITCIRGASDD</sequence>
<organism evidence="2 3">
    <name type="scientific">Massilia violaceinigra</name>
    <dbReference type="NCBI Taxonomy" id="2045208"/>
    <lineage>
        <taxon>Bacteria</taxon>
        <taxon>Pseudomonadati</taxon>
        <taxon>Pseudomonadota</taxon>
        <taxon>Betaproteobacteria</taxon>
        <taxon>Burkholderiales</taxon>
        <taxon>Oxalobacteraceae</taxon>
        <taxon>Telluria group</taxon>
        <taxon>Massilia</taxon>
    </lineage>
</organism>
<keyword evidence="1" id="KW-0732">Signal</keyword>
<dbReference type="Proteomes" id="UP000229897">
    <property type="component" value="Chromosome"/>
</dbReference>
<keyword evidence="3" id="KW-1185">Reference proteome</keyword>
<dbReference type="AlphaFoldDB" id="A0A2D2DNA1"/>